<dbReference type="CDD" id="cd07817">
    <property type="entry name" value="SRPBCC_8"/>
    <property type="match status" value="1"/>
</dbReference>
<feature type="domain" description="Coenzyme Q-binding protein COQ10 START" evidence="1">
    <location>
        <begin position="10"/>
        <end position="129"/>
    </location>
</feature>
<name>A0ABT4RJ14_9ACTN</name>
<dbReference type="Gene3D" id="3.30.530.20">
    <property type="match status" value="1"/>
</dbReference>
<dbReference type="EMBL" id="JAPCID010000016">
    <property type="protein sequence ID" value="MDA0138540.1"/>
    <property type="molecule type" value="Genomic_DNA"/>
</dbReference>
<dbReference type="InterPro" id="IPR047137">
    <property type="entry name" value="ORF3"/>
</dbReference>
<gene>
    <name evidence="2" type="ORF">OJ962_13640</name>
</gene>
<dbReference type="RefSeq" id="WP_202958548.1">
    <property type="nucleotide sequence ID" value="NZ_JAPCID010000016.1"/>
</dbReference>
<organism evidence="2 3">
    <name type="scientific">Solirubrobacter deserti</name>
    <dbReference type="NCBI Taxonomy" id="2282478"/>
    <lineage>
        <taxon>Bacteria</taxon>
        <taxon>Bacillati</taxon>
        <taxon>Actinomycetota</taxon>
        <taxon>Thermoleophilia</taxon>
        <taxon>Solirubrobacterales</taxon>
        <taxon>Solirubrobacteraceae</taxon>
        <taxon>Solirubrobacter</taxon>
    </lineage>
</organism>
<dbReference type="InterPro" id="IPR023393">
    <property type="entry name" value="START-like_dom_sf"/>
</dbReference>
<dbReference type="PANTHER" id="PTHR33824">
    <property type="entry name" value="POLYKETIDE CYCLASE/DEHYDRASE AND LIPID TRANSPORT SUPERFAMILY PROTEIN"/>
    <property type="match status" value="1"/>
</dbReference>
<dbReference type="Proteomes" id="UP001147700">
    <property type="component" value="Unassembled WGS sequence"/>
</dbReference>
<evidence type="ECO:0000313" key="2">
    <source>
        <dbReference type="EMBL" id="MDA0138540.1"/>
    </source>
</evidence>
<dbReference type="Pfam" id="PF03364">
    <property type="entry name" value="Polyketide_cyc"/>
    <property type="match status" value="1"/>
</dbReference>
<evidence type="ECO:0000259" key="1">
    <source>
        <dbReference type="Pfam" id="PF03364"/>
    </source>
</evidence>
<sequence length="152" mass="17373">MANVEQSIDVEAPISTVYNQWTQFEEFPRFMEGVEQIRQLDDRHVHWVVNFGGSTHEWDAEIVEQSPEERVAWRNTDGKDNAGVVTFHKLADDRTRVMVQMDWAPEGVKEKLGGALGFDTRRVAGDLERFKELIETRGTATGAWRGDVPREG</sequence>
<proteinExistence type="predicted"/>
<accession>A0ABT4RJ14</accession>
<reference evidence="2" key="1">
    <citation type="submission" date="2022-10" db="EMBL/GenBank/DDBJ databases">
        <title>The WGS of Solirubrobacter sp. CPCC 204708.</title>
        <authorList>
            <person name="Jiang Z."/>
        </authorList>
    </citation>
    <scope>NUCLEOTIDE SEQUENCE</scope>
    <source>
        <strain evidence="2">CPCC 204708</strain>
    </source>
</reference>
<dbReference type="SUPFAM" id="SSF55961">
    <property type="entry name" value="Bet v1-like"/>
    <property type="match status" value="1"/>
</dbReference>
<dbReference type="PANTHER" id="PTHR33824:SF7">
    <property type="entry name" value="POLYKETIDE CYCLASE_DEHYDRASE AND LIPID TRANSPORT SUPERFAMILY PROTEIN"/>
    <property type="match status" value="1"/>
</dbReference>
<dbReference type="InterPro" id="IPR005031">
    <property type="entry name" value="COQ10_START"/>
</dbReference>
<comment type="caution">
    <text evidence="2">The sequence shown here is derived from an EMBL/GenBank/DDBJ whole genome shotgun (WGS) entry which is preliminary data.</text>
</comment>
<keyword evidence="3" id="KW-1185">Reference proteome</keyword>
<protein>
    <submittedName>
        <fullName evidence="2">SRPBCC family protein</fullName>
    </submittedName>
</protein>
<evidence type="ECO:0000313" key="3">
    <source>
        <dbReference type="Proteomes" id="UP001147700"/>
    </source>
</evidence>